<keyword evidence="7" id="KW-0804">Transcription</keyword>
<feature type="compositionally biased region" description="Low complexity" evidence="11">
    <location>
        <begin position="73"/>
        <end position="82"/>
    </location>
</feature>
<evidence type="ECO:0000256" key="2">
    <source>
        <dbReference type="ARBA" id="ARBA00022723"/>
    </source>
</evidence>
<feature type="region of interest" description="Disordered" evidence="11">
    <location>
        <begin position="1636"/>
        <end position="1659"/>
    </location>
</feature>
<dbReference type="InterPro" id="IPR019787">
    <property type="entry name" value="Znf_PHD-finger"/>
</dbReference>
<evidence type="ECO:0000259" key="14">
    <source>
        <dbReference type="PROSITE" id="PS50827"/>
    </source>
</evidence>
<feature type="compositionally biased region" description="Basic residues" evidence="11">
    <location>
        <begin position="85"/>
        <end position="102"/>
    </location>
</feature>
<feature type="region of interest" description="Disordered" evidence="11">
    <location>
        <begin position="1450"/>
        <end position="1474"/>
    </location>
</feature>
<dbReference type="InterPro" id="IPR011011">
    <property type="entry name" value="Znf_FYVE_PHD"/>
</dbReference>
<dbReference type="Pfam" id="PF02791">
    <property type="entry name" value="DDT"/>
    <property type="match status" value="1"/>
</dbReference>
<feature type="compositionally biased region" description="Basic and acidic residues" evidence="11">
    <location>
        <begin position="543"/>
        <end position="558"/>
    </location>
</feature>
<feature type="domain" description="PHD-type" evidence="13">
    <location>
        <begin position="356"/>
        <end position="403"/>
    </location>
</feature>
<dbReference type="InterPro" id="IPR018501">
    <property type="entry name" value="DDT_dom"/>
</dbReference>
<feature type="compositionally biased region" description="Low complexity" evidence="11">
    <location>
        <begin position="1868"/>
        <end position="1888"/>
    </location>
</feature>
<evidence type="ECO:0000256" key="9">
    <source>
        <dbReference type="PROSITE-ProRule" id="PRU00035"/>
    </source>
</evidence>
<dbReference type="SMART" id="SM00571">
    <property type="entry name" value="DDT"/>
    <property type="match status" value="1"/>
</dbReference>
<dbReference type="Pfam" id="PF00439">
    <property type="entry name" value="Bromodomain"/>
    <property type="match status" value="1"/>
</dbReference>
<feature type="compositionally biased region" description="Low complexity" evidence="11">
    <location>
        <begin position="2505"/>
        <end position="2522"/>
    </location>
</feature>
<comment type="subcellular location">
    <subcellularLocation>
        <location evidence="1">Nucleus</location>
    </subcellularLocation>
</comment>
<reference evidence="15" key="1">
    <citation type="submission" date="2020-05" db="UniProtKB">
        <authorList>
            <consortium name="EnsemblMetazoa"/>
        </authorList>
    </citation>
    <scope>IDENTIFICATION</scope>
    <source>
        <strain evidence="15">MAF</strain>
    </source>
</reference>
<keyword evidence="2" id="KW-0479">Metal-binding</keyword>
<feature type="region of interest" description="Disordered" evidence="11">
    <location>
        <begin position="1868"/>
        <end position="1895"/>
    </location>
</feature>
<feature type="domain" description="DDT" evidence="14">
    <location>
        <begin position="206"/>
        <end position="266"/>
    </location>
</feature>
<dbReference type="VEuPathDB" id="VectorBase:AMEM21_014719"/>
<dbReference type="InterPro" id="IPR001487">
    <property type="entry name" value="Bromodomain"/>
</dbReference>
<dbReference type="InterPro" id="IPR036427">
    <property type="entry name" value="Bromodomain-like_sf"/>
</dbReference>
<feature type="compositionally biased region" description="Polar residues" evidence="11">
    <location>
        <begin position="600"/>
        <end position="609"/>
    </location>
</feature>
<dbReference type="PROSITE" id="PS00633">
    <property type="entry name" value="BROMODOMAIN_1"/>
    <property type="match status" value="1"/>
</dbReference>
<keyword evidence="3 10" id="KW-0863">Zinc-finger</keyword>
<evidence type="ECO:0000256" key="8">
    <source>
        <dbReference type="ARBA" id="ARBA00023242"/>
    </source>
</evidence>
<dbReference type="Pfam" id="PF15613">
    <property type="entry name" value="WSD"/>
    <property type="match status" value="1"/>
</dbReference>
<evidence type="ECO:0000256" key="7">
    <source>
        <dbReference type="ARBA" id="ARBA00023163"/>
    </source>
</evidence>
<feature type="compositionally biased region" description="Polar residues" evidence="11">
    <location>
        <begin position="2424"/>
        <end position="2456"/>
    </location>
</feature>
<dbReference type="InterPro" id="IPR019786">
    <property type="entry name" value="Zinc_finger_PHD-type_CS"/>
</dbReference>
<sequence>MTGRQSNGPGGSASVGKRRGRPPKTATMERPKKFQYHLMKKPKYLCKDGQDGSSSTPSASRASSPHGSEESRPSTSRRTPAAKGTRGRKSAPRGRPSGRGRGGHNNSSARKAYSYHDSEYHYGSDFGDDSDKSDLDDDYLRSPSDSDDSLGHESDSDFSMISSTGGAGINGALYLKDPSPDPVWLQEREVPPLELPESSQDLLVPTDIVLKCTSIYEIIRRFRHQVRLSPFRFEDFCAAIWSEEQSSLLTELHIMLLKGILREEDSQQTHFGPLDQKDSVNIALYLIDFITWPEVLRSYIESDPSLDQAVLRILSTTEYPYVPAEDRLYVLQFLTDQFLITTQVRDDVMQEAIRYDDHCRVCHRVGELLCCETCPAVFHLECVEPPLVDVPKGDWQCNLCKSHKVSGVIDCISMQEKQGLLSRQEMLGFDRHGRKYWFVVRRIFVENEDSSQVWYYSTVKQYELLLSKLDPDELEAELYQELDQKYRDDIVRQMTLTETLTSQHKGSKKSYFEVDNQRVSKLLDHQQDSNREGANAADTEEGSENKEAEEGTGEKSATEENGAEPGKEPAASDEATAAAKEEDGTQQLNGGGGSKHVTRSKTGSLTPRTFNLDELKKKNPKDEAAGGGGIAGSVSSTTTAQDGIDRLTRQKVTQLSNGTLYFKLGMENGHKNYVNQYAVHPIALNKPQRNEERDKKRHLSHKFSLTPVSEFKWLGGGLYATQQQIITTIRQTLLALEQAVATPFMHHNWNRLRKVWINAIGVCTRPNEFARAMCMIQACLRGVVFASVWHEQLGHTKMYRITLAEREEKKKLEKREKRERDDEEERNRTAINFVKYSLGLKHQVWKQKGEEYRIHGQWDWIWMGNGRRKKTVPGRTTNEAAHVVLPVLHPETQQRKVQKLDWRSYEALQKCRAVKTEHEHQPALAAVDYLTDIDSLNEKLLQKLHQIETFTVPQQYSTEIDVSRALSTPQGRILYPKVGRKCPLLEGLLQRRMNLRDAEEQRIKLAKERQDEGLGDEPAVVSKDAPSVGNTTVITVRVLPPSECIEKQLQRIISSRGGQVAGANLKPHVTAYQQHLRNRQYREKLQSLVNQTQELRVQYHYANRKTAQNRCYSIGCSMANSPPTMACYSSLCRQKAALKAKLFALLKQMQLLEIQHNSTVQSATTAGGAAAAAAAAAAPSKSILEQKLTEAKKESFENLLTNFSVNLFKSLNDDLERSKRTLVEYDAELLDKLTAEVAPKLEASAEEGVTVKEEPDMLANASSSAAMLDCADVVKEEVVCSTEDNAMDSTAAMLDVTTTPTVEDAKPMDVDEGDISASGIALNENSNSNSLASDVSNGDGSRVTRGRGRSSRLAMKASEEAAMAAATSASKDTGCATVSPVKPKEEDLLPEKKLAVLIPVRPNRRFALPSRSVKKEEAEEKEEAPDGSVRVYSVSSTKGRIYLKKSLPPAVKPATGSGAAGDGGGKPKADTRIPVLGNGKPRYPVVNYFRTKKAGVSSIMVLPRGELFKLAKHGGRLPVSGFHHLAKTNTSVWPYPCSRPLFKTCWLYRSVNLTSLSAVGLQLRILWTCLRWDDMAMKPLTADGKHQVTTESEIMSLELLRHRHVGMFNERLQYLRRKVVIPLELPKTVRAEVQSIRSGLRKRKRAESPQQTEPQVSEEWIDEDKLELWEIKLYGEKQEKLAAASAQPVTRNSTGKLPVNNRMAADSSSSASPGGAQSNKSSASGGNKASRDEINEKMEQQLRLQRAAHNQKRAMELKQEGSTTPKPAGVIQRKILVKNADGTTKIIQQNVAAPSSSGQQQTAATPKPDGPQKVQIIRGPDGKVSVRGLNPGQQLIQTPDGKLHVLSSNPNSPKQMITKIAQKIVKVGPTGTPSTSAATSTVTSGDASNPSTPTQHILNKGVLVRNATSTPTAAATPQQPVKQVVQRQLLQKVQTSNATTTVQNVQQIVSPATQKIVINNQSTLQKVITSSGHQQLLATSTPVQKVVTSNLQQLLQGTQHQGGQKVIVEPTAAAAAAAAAAATTSTAQPTLQTQKVLLATTPGQPTVTKQILIQNAGSAGGTPQQIIINHGGQKMVQQIVASPGQQIMIGGQRIILNSGQKIPAQNTMATAGTVTSQPPPLTPVQIKHDGTGTPIQIHHQDNATEEGAELGMQEAGTPPNTTTIPAAAAVPMILGTNNPSSAIDDGKPRILSNIIINGANNASVINPLVKKELIQKVSNNLNKQQQQQQQKMQQQNVVPPAEPEATVVATSVDVPPQQDAADAAKEKEGDLEESNEGKESFVVTSDYIQQLINNARKQGNNPPEIEEKLLNLQRYHEKNTKTEDRSDRTIALQHNYSNMTGNRSESHSNSSRTRKRPTPRAEDDDDEWQLDTPKRSRPSKSTSSAAGGGVSTHLSPGGSSRERKLSNNETHGGAASSPNKRRTGASSHQTQHQSPTATMIVTSSAEGKSDSPSAGRNRNAEKRKQQSSAGANCDSSGTANSPQQHQQSPHQRQSKLQLVPPGRGSSKQTTDKSSSTASATTTSRRRTIVGGANAATKEPTGTAASAKRGQKHATPATKSGNARSSGGRGAGQSKRGAKKNNKAQTHCICQTPYDDSKFYICCDKCQDWFHGRCVGILQCEANNIDEYSCPNCHMNNAINFANMKTLSAKEFENLKKLIKQIQQHKSAWPFMEPVDPNEAPDYYRVIKEPMDLQKIEGKIDSKVYQTLSEFIGDMTKIFDNCRYYNPKESPFFRCAESLESFFVQKIKHFREHLIDRNDDAADAVAAAVAGSSSLSPVASPPDASAVTAIA</sequence>
<feature type="compositionally biased region" description="Low complexity" evidence="11">
    <location>
        <begin position="2224"/>
        <end position="2261"/>
    </location>
</feature>
<dbReference type="Gene3D" id="3.30.40.10">
    <property type="entry name" value="Zinc/RING finger domain, C3HC4 (zinc finger)"/>
    <property type="match status" value="2"/>
</dbReference>
<evidence type="ECO:0000313" key="16">
    <source>
        <dbReference type="Proteomes" id="UP000075903"/>
    </source>
</evidence>
<keyword evidence="5" id="KW-0805">Transcription regulation</keyword>
<dbReference type="InterPro" id="IPR013083">
    <property type="entry name" value="Znf_RING/FYVE/PHD"/>
</dbReference>
<accession>A0A182V1G6</accession>
<evidence type="ECO:0000256" key="11">
    <source>
        <dbReference type="SAM" id="MobiDB-lite"/>
    </source>
</evidence>
<evidence type="ECO:0000256" key="4">
    <source>
        <dbReference type="ARBA" id="ARBA00022833"/>
    </source>
</evidence>
<feature type="compositionally biased region" description="Polar residues" evidence="11">
    <location>
        <begin position="1791"/>
        <end position="1804"/>
    </location>
</feature>
<dbReference type="VEuPathDB" id="VectorBase:AMEM007277"/>
<evidence type="ECO:0008006" key="17">
    <source>
        <dbReference type="Google" id="ProtNLM"/>
    </source>
</evidence>
<dbReference type="PROSITE" id="PS50016">
    <property type="entry name" value="ZF_PHD_2"/>
    <property type="match status" value="2"/>
</dbReference>
<organism evidence="15 16">
    <name type="scientific">Anopheles merus</name>
    <name type="common">Mosquito</name>
    <dbReference type="NCBI Taxonomy" id="30066"/>
    <lineage>
        <taxon>Eukaryota</taxon>
        <taxon>Metazoa</taxon>
        <taxon>Ecdysozoa</taxon>
        <taxon>Arthropoda</taxon>
        <taxon>Hexapoda</taxon>
        <taxon>Insecta</taxon>
        <taxon>Pterygota</taxon>
        <taxon>Neoptera</taxon>
        <taxon>Endopterygota</taxon>
        <taxon>Diptera</taxon>
        <taxon>Nematocera</taxon>
        <taxon>Culicoidea</taxon>
        <taxon>Culicidae</taxon>
        <taxon>Anophelinae</taxon>
        <taxon>Anopheles</taxon>
    </lineage>
</organism>
<evidence type="ECO:0000256" key="6">
    <source>
        <dbReference type="ARBA" id="ARBA00023117"/>
    </source>
</evidence>
<feature type="domain" description="PHD-type" evidence="13">
    <location>
        <begin position="2584"/>
        <end position="2635"/>
    </location>
</feature>
<feature type="compositionally biased region" description="Basic and acidic residues" evidence="11">
    <location>
        <begin position="611"/>
        <end position="624"/>
    </location>
</feature>
<dbReference type="InterPro" id="IPR018359">
    <property type="entry name" value="Bromodomain_CS"/>
</dbReference>
<dbReference type="CDD" id="cd15560">
    <property type="entry name" value="PHD2_3_BPTF"/>
    <property type="match status" value="1"/>
</dbReference>
<evidence type="ECO:0000256" key="10">
    <source>
        <dbReference type="PROSITE-ProRule" id="PRU00146"/>
    </source>
</evidence>
<dbReference type="PRINTS" id="PR00503">
    <property type="entry name" value="BROMODOMAIN"/>
</dbReference>
<feature type="compositionally biased region" description="Polar residues" evidence="11">
    <location>
        <begin position="2334"/>
        <end position="2351"/>
    </location>
</feature>
<evidence type="ECO:0000256" key="5">
    <source>
        <dbReference type="ARBA" id="ARBA00023015"/>
    </source>
</evidence>
<dbReference type="SMART" id="SM00297">
    <property type="entry name" value="BROMO"/>
    <property type="match status" value="1"/>
</dbReference>
<keyword evidence="16" id="KW-1185">Reference proteome</keyword>
<feature type="compositionally biased region" description="Low complexity" evidence="11">
    <location>
        <begin position="53"/>
        <end position="65"/>
    </location>
</feature>
<evidence type="ECO:0000256" key="3">
    <source>
        <dbReference type="ARBA" id="ARBA00022771"/>
    </source>
</evidence>
<feature type="compositionally biased region" description="Basic residues" evidence="11">
    <location>
        <begin position="33"/>
        <end position="44"/>
    </location>
</feature>
<keyword evidence="4" id="KW-0862">Zinc</keyword>
<dbReference type="CDD" id="cd05509">
    <property type="entry name" value="Bromo_gcn5_like"/>
    <property type="match status" value="1"/>
</dbReference>
<dbReference type="Pfam" id="PF00628">
    <property type="entry name" value="PHD"/>
    <property type="match status" value="2"/>
</dbReference>
<dbReference type="SUPFAM" id="SSF57903">
    <property type="entry name" value="FYVE/PHD zinc finger"/>
    <property type="match status" value="2"/>
</dbReference>
<dbReference type="GO" id="GO:0016589">
    <property type="term" value="C:NURF complex"/>
    <property type="evidence" value="ECO:0007669"/>
    <property type="project" value="InterPro"/>
</dbReference>
<dbReference type="Proteomes" id="UP000075903">
    <property type="component" value="Unassembled WGS sequence"/>
</dbReference>
<feature type="compositionally biased region" description="Low complexity" evidence="11">
    <location>
        <begin position="1704"/>
        <end position="1718"/>
    </location>
</feature>
<dbReference type="InterPro" id="IPR038028">
    <property type="entry name" value="BPTF"/>
</dbReference>
<feature type="region of interest" description="Disordered" evidence="11">
    <location>
        <begin position="1681"/>
        <end position="1731"/>
    </location>
</feature>
<dbReference type="CDD" id="cd15559">
    <property type="entry name" value="PHD1_BPTF"/>
    <property type="match status" value="1"/>
</dbReference>
<feature type="region of interest" description="Disordered" evidence="11">
    <location>
        <begin position="1746"/>
        <end position="1769"/>
    </location>
</feature>
<feature type="region of interest" description="Disordered" evidence="11">
    <location>
        <begin position="2224"/>
        <end position="2282"/>
    </location>
</feature>
<keyword evidence="8" id="KW-0539">Nucleus</keyword>
<evidence type="ECO:0000313" key="15">
    <source>
        <dbReference type="EnsemblMetazoa" id="AMEM007277-PA"/>
    </source>
</evidence>
<dbReference type="InterPro" id="IPR028941">
    <property type="entry name" value="WHIM2_dom"/>
</dbReference>
<dbReference type="GO" id="GO:0000978">
    <property type="term" value="F:RNA polymerase II cis-regulatory region sequence-specific DNA binding"/>
    <property type="evidence" value="ECO:0007669"/>
    <property type="project" value="TreeGrafter"/>
</dbReference>
<dbReference type="PROSITE" id="PS01359">
    <property type="entry name" value="ZF_PHD_1"/>
    <property type="match status" value="2"/>
</dbReference>
<dbReference type="STRING" id="30066.A0A182V1G6"/>
<protein>
    <recommendedName>
        <fullName evidence="17">Nucleosome-remodeling factor subunit NURF301</fullName>
    </recommendedName>
</protein>
<feature type="region of interest" description="Disordered" evidence="11">
    <location>
        <begin position="2334"/>
        <end position="2581"/>
    </location>
</feature>
<feature type="compositionally biased region" description="Low complexity" evidence="11">
    <location>
        <begin position="568"/>
        <end position="578"/>
    </location>
</feature>
<feature type="region of interest" description="Disordered" evidence="11">
    <location>
        <begin position="1"/>
        <end position="162"/>
    </location>
</feature>
<feature type="region of interest" description="Disordered" evidence="11">
    <location>
        <begin position="523"/>
        <end position="642"/>
    </location>
</feature>
<dbReference type="EnsemblMetazoa" id="AMEM007277-RA">
    <property type="protein sequence ID" value="AMEM007277-PA"/>
    <property type="gene ID" value="AMEM007277"/>
</dbReference>
<keyword evidence="6 9" id="KW-0103">Bromodomain</keyword>
<dbReference type="GO" id="GO:0008270">
    <property type="term" value="F:zinc ion binding"/>
    <property type="evidence" value="ECO:0007669"/>
    <property type="project" value="UniProtKB-KW"/>
</dbReference>
<dbReference type="PANTHER" id="PTHR45975">
    <property type="entry name" value="NUCLEOSOME-REMODELING FACTOR SUBUNIT BPTF"/>
    <property type="match status" value="1"/>
</dbReference>
<dbReference type="Gene3D" id="1.20.920.10">
    <property type="entry name" value="Bromodomain-like"/>
    <property type="match status" value="1"/>
</dbReference>
<dbReference type="SMART" id="SM00249">
    <property type="entry name" value="PHD"/>
    <property type="match status" value="2"/>
</dbReference>
<feature type="region of interest" description="Disordered" evidence="11">
    <location>
        <begin position="1791"/>
        <end position="1813"/>
    </location>
</feature>
<evidence type="ECO:0000259" key="13">
    <source>
        <dbReference type="PROSITE" id="PS50016"/>
    </source>
</evidence>
<feature type="compositionally biased region" description="Low complexity" evidence="11">
    <location>
        <begin position="1321"/>
        <end position="1333"/>
    </location>
</feature>
<feature type="compositionally biased region" description="Polar residues" evidence="11">
    <location>
        <begin position="2466"/>
        <end position="2480"/>
    </location>
</feature>
<evidence type="ECO:0000256" key="1">
    <source>
        <dbReference type="ARBA" id="ARBA00004123"/>
    </source>
</evidence>
<feature type="compositionally biased region" description="Low complexity" evidence="11">
    <location>
        <begin position="2481"/>
        <end position="2491"/>
    </location>
</feature>
<dbReference type="PANTHER" id="PTHR45975:SF2">
    <property type="entry name" value="NUCLEOSOME-REMODELING FACTOR SUBUNIT BPTF"/>
    <property type="match status" value="1"/>
</dbReference>
<dbReference type="SUPFAM" id="SSF47370">
    <property type="entry name" value="Bromodomain"/>
    <property type="match status" value="1"/>
</dbReference>
<dbReference type="GO" id="GO:0006357">
    <property type="term" value="P:regulation of transcription by RNA polymerase II"/>
    <property type="evidence" value="ECO:0007669"/>
    <property type="project" value="InterPro"/>
</dbReference>
<feature type="domain" description="Bromo" evidence="12">
    <location>
        <begin position="2662"/>
        <end position="2732"/>
    </location>
</feature>
<dbReference type="InterPro" id="IPR001965">
    <property type="entry name" value="Znf_PHD"/>
</dbReference>
<evidence type="ECO:0000259" key="12">
    <source>
        <dbReference type="PROSITE" id="PS50014"/>
    </source>
</evidence>
<name>A0A182V1G6_ANOME</name>
<proteinExistence type="predicted"/>
<feature type="region of interest" description="Disordered" evidence="11">
    <location>
        <begin position="1320"/>
        <end position="1356"/>
    </location>
</feature>
<dbReference type="PROSITE" id="PS50827">
    <property type="entry name" value="DDT"/>
    <property type="match status" value="1"/>
</dbReference>
<dbReference type="PROSITE" id="PS50014">
    <property type="entry name" value="BROMODOMAIN_2"/>
    <property type="match status" value="1"/>
</dbReference>